<reference evidence="6" key="1">
    <citation type="submission" date="2013-07" db="EMBL/GenBank/DDBJ databases">
        <title>The genome of Eucalyptus grandis.</title>
        <authorList>
            <person name="Schmutz J."/>
            <person name="Hayes R."/>
            <person name="Myburg A."/>
            <person name="Tuskan G."/>
            <person name="Grattapaglia D."/>
            <person name="Rokhsar D.S."/>
        </authorList>
    </citation>
    <scope>NUCLEOTIDE SEQUENCE</scope>
    <source>
        <tissue evidence="6">Leaf extractions</tissue>
    </source>
</reference>
<dbReference type="InterPro" id="IPR029063">
    <property type="entry name" value="SAM-dependent_MTases_sf"/>
</dbReference>
<feature type="domain" description="O-methyltransferase C-terminal" evidence="5">
    <location>
        <begin position="73"/>
        <end position="121"/>
    </location>
</feature>
<evidence type="ECO:0000256" key="4">
    <source>
        <dbReference type="SAM" id="SignalP"/>
    </source>
</evidence>
<dbReference type="Gramene" id="KCW89066">
    <property type="protein sequence ID" value="KCW89066"/>
    <property type="gene ID" value="EUGRSUZ_A01394"/>
</dbReference>
<evidence type="ECO:0000256" key="2">
    <source>
        <dbReference type="ARBA" id="ARBA00022679"/>
    </source>
</evidence>
<protein>
    <recommendedName>
        <fullName evidence="5">O-methyltransferase C-terminal domain-containing protein</fullName>
    </recommendedName>
</protein>
<dbReference type="AlphaFoldDB" id="A0A059DF86"/>
<feature type="signal peptide" evidence="4">
    <location>
        <begin position="1"/>
        <end position="18"/>
    </location>
</feature>
<dbReference type="Pfam" id="PF00891">
    <property type="entry name" value="Methyltransf_2"/>
    <property type="match status" value="1"/>
</dbReference>
<accession>A0A059DF86</accession>
<keyword evidence="3" id="KW-0949">S-adenosyl-L-methionine</keyword>
<evidence type="ECO:0000256" key="1">
    <source>
        <dbReference type="ARBA" id="ARBA00022603"/>
    </source>
</evidence>
<evidence type="ECO:0000256" key="3">
    <source>
        <dbReference type="ARBA" id="ARBA00022691"/>
    </source>
</evidence>
<name>A0A059DF86_EUCGR</name>
<proteinExistence type="predicted"/>
<dbReference type="GO" id="GO:0008171">
    <property type="term" value="F:O-methyltransferase activity"/>
    <property type="evidence" value="ECO:0007669"/>
    <property type="project" value="InterPro"/>
</dbReference>
<dbReference type="InterPro" id="IPR036388">
    <property type="entry name" value="WH-like_DNA-bd_sf"/>
</dbReference>
<dbReference type="EMBL" id="KK198753">
    <property type="protein sequence ID" value="KCW89066.1"/>
    <property type="molecule type" value="Genomic_DNA"/>
</dbReference>
<keyword evidence="2" id="KW-0808">Transferase</keyword>
<dbReference type="InterPro" id="IPR001077">
    <property type="entry name" value="COMT_C"/>
</dbReference>
<keyword evidence="4" id="KW-0732">Signal</keyword>
<dbReference type="Gene3D" id="3.40.50.150">
    <property type="entry name" value="Vaccinia Virus protein VP39"/>
    <property type="match status" value="1"/>
</dbReference>
<dbReference type="SUPFAM" id="SSF46785">
    <property type="entry name" value="Winged helix' DNA-binding domain"/>
    <property type="match status" value="1"/>
</dbReference>
<feature type="chain" id="PRO_5001576193" description="O-methyltransferase C-terminal domain-containing protein" evidence="4">
    <location>
        <begin position="19"/>
        <end position="122"/>
    </location>
</feature>
<sequence>MLDLIFPLLASYSVLTCALLDLPDGKVERLYGLAPLCKFLVKNKDGIAPLNLFNQNRVVYYLKDVILEGGIPFNKIFNQATSNHSTIMTKKILETYNGFKGLKTVVHVRGGIVAMLSMIVAK</sequence>
<dbReference type="PANTHER" id="PTHR11746">
    <property type="entry name" value="O-METHYLTRANSFERASE"/>
    <property type="match status" value="1"/>
</dbReference>
<dbReference type="InterPro" id="IPR036390">
    <property type="entry name" value="WH_DNA-bd_sf"/>
</dbReference>
<evidence type="ECO:0000313" key="6">
    <source>
        <dbReference type="EMBL" id="KCW89066.1"/>
    </source>
</evidence>
<gene>
    <name evidence="6" type="ORF">EUGRSUZ_A01394</name>
</gene>
<keyword evidence="1" id="KW-0489">Methyltransferase</keyword>
<dbReference type="InParanoid" id="A0A059DF86"/>
<dbReference type="GO" id="GO:0032259">
    <property type="term" value="P:methylation"/>
    <property type="evidence" value="ECO:0007669"/>
    <property type="project" value="UniProtKB-KW"/>
</dbReference>
<dbReference type="Gene3D" id="1.10.10.10">
    <property type="entry name" value="Winged helix-like DNA-binding domain superfamily/Winged helix DNA-binding domain"/>
    <property type="match status" value="1"/>
</dbReference>
<dbReference type="STRING" id="71139.A0A059DF86"/>
<organism evidence="6">
    <name type="scientific">Eucalyptus grandis</name>
    <name type="common">Flooded gum</name>
    <dbReference type="NCBI Taxonomy" id="71139"/>
    <lineage>
        <taxon>Eukaryota</taxon>
        <taxon>Viridiplantae</taxon>
        <taxon>Streptophyta</taxon>
        <taxon>Embryophyta</taxon>
        <taxon>Tracheophyta</taxon>
        <taxon>Spermatophyta</taxon>
        <taxon>Magnoliopsida</taxon>
        <taxon>eudicotyledons</taxon>
        <taxon>Gunneridae</taxon>
        <taxon>Pentapetalae</taxon>
        <taxon>rosids</taxon>
        <taxon>malvids</taxon>
        <taxon>Myrtales</taxon>
        <taxon>Myrtaceae</taxon>
        <taxon>Myrtoideae</taxon>
        <taxon>Eucalypteae</taxon>
        <taxon>Eucalyptus</taxon>
    </lineage>
</organism>
<dbReference type="InterPro" id="IPR016461">
    <property type="entry name" value="COMT-like"/>
</dbReference>
<evidence type="ECO:0000259" key="5">
    <source>
        <dbReference type="Pfam" id="PF00891"/>
    </source>
</evidence>